<evidence type="ECO:0000259" key="7">
    <source>
        <dbReference type="Pfam" id="PF04542"/>
    </source>
</evidence>
<dbReference type="InterPro" id="IPR036388">
    <property type="entry name" value="WH-like_DNA-bd_sf"/>
</dbReference>
<proteinExistence type="inferred from homology"/>
<dbReference type="PANTHER" id="PTHR43133:SF62">
    <property type="entry name" value="RNA POLYMERASE SIGMA FACTOR SIGZ"/>
    <property type="match status" value="1"/>
</dbReference>
<dbReference type="InterPro" id="IPR013324">
    <property type="entry name" value="RNA_pol_sigma_r3/r4-like"/>
</dbReference>
<evidence type="ECO:0000259" key="8">
    <source>
        <dbReference type="Pfam" id="PF04545"/>
    </source>
</evidence>
<evidence type="ECO:0000313" key="10">
    <source>
        <dbReference type="Proteomes" id="UP001596303"/>
    </source>
</evidence>
<dbReference type="EMBL" id="JBHSSW010000009">
    <property type="protein sequence ID" value="MFC6198139.1"/>
    <property type="molecule type" value="Genomic_DNA"/>
</dbReference>
<dbReference type="InterPro" id="IPR039425">
    <property type="entry name" value="RNA_pol_sigma-70-like"/>
</dbReference>
<reference evidence="10" key="1">
    <citation type="journal article" date="2019" name="Int. J. Syst. Evol. Microbiol.">
        <title>The Global Catalogue of Microorganisms (GCM) 10K type strain sequencing project: providing services to taxonomists for standard genome sequencing and annotation.</title>
        <authorList>
            <consortium name="The Broad Institute Genomics Platform"/>
            <consortium name="The Broad Institute Genome Sequencing Center for Infectious Disease"/>
            <person name="Wu L."/>
            <person name="Ma J."/>
        </authorList>
    </citation>
    <scope>NUCLEOTIDE SEQUENCE [LARGE SCALE GENOMIC DNA]</scope>
    <source>
        <strain evidence="10">CGMCC-1.15741</strain>
    </source>
</reference>
<dbReference type="PROSITE" id="PS01063">
    <property type="entry name" value="SIGMA70_ECF"/>
    <property type="match status" value="1"/>
</dbReference>
<dbReference type="Pfam" id="PF04542">
    <property type="entry name" value="Sigma70_r2"/>
    <property type="match status" value="1"/>
</dbReference>
<dbReference type="InterPro" id="IPR014284">
    <property type="entry name" value="RNA_pol_sigma-70_dom"/>
</dbReference>
<sequence>MLEPLRKNGELDQAARAAFADDLERIAAEKCRESFSRLFAYYAPRLKTFIMRLGADDAEAEELAQDVMITVWRKAEQYDRSQASPSTWIFRIARNRRIDAFRRKKTLPEDSEEPALMPSDMPHPEDVFDAQQLESAVRSALSELPDEQRDLLKASFFEGLSHAELSERMGVPLGTVKSRIRLAFQKLRTRLNRDEL</sequence>
<dbReference type="InterPro" id="IPR000838">
    <property type="entry name" value="RNA_pol_sigma70_ECF_CS"/>
</dbReference>
<feature type="domain" description="RNA polymerase sigma-70 region 2" evidence="7">
    <location>
        <begin position="38"/>
        <end position="105"/>
    </location>
</feature>
<evidence type="ECO:0000256" key="3">
    <source>
        <dbReference type="ARBA" id="ARBA00023082"/>
    </source>
</evidence>
<dbReference type="NCBIfam" id="TIGR02937">
    <property type="entry name" value="sigma70-ECF"/>
    <property type="match status" value="1"/>
</dbReference>
<keyword evidence="3 6" id="KW-0731">Sigma factor</keyword>
<protein>
    <recommendedName>
        <fullName evidence="6">RNA polymerase sigma factor</fullName>
    </recommendedName>
</protein>
<dbReference type="Gene3D" id="1.10.10.10">
    <property type="entry name" value="Winged helix-like DNA-binding domain superfamily/Winged helix DNA-binding domain"/>
    <property type="match status" value="1"/>
</dbReference>
<accession>A0ABW1SAA9</accession>
<keyword evidence="4 6" id="KW-0238">DNA-binding</keyword>
<name>A0ABW1SAA9_9PROT</name>
<dbReference type="InterPro" id="IPR013325">
    <property type="entry name" value="RNA_pol_sigma_r2"/>
</dbReference>
<keyword evidence="5 6" id="KW-0804">Transcription</keyword>
<dbReference type="Gene3D" id="1.10.1740.10">
    <property type="match status" value="1"/>
</dbReference>
<dbReference type="InterPro" id="IPR007627">
    <property type="entry name" value="RNA_pol_sigma70_r2"/>
</dbReference>
<evidence type="ECO:0000256" key="5">
    <source>
        <dbReference type="ARBA" id="ARBA00023163"/>
    </source>
</evidence>
<comment type="similarity">
    <text evidence="1 6">Belongs to the sigma-70 factor family. ECF subfamily.</text>
</comment>
<dbReference type="Pfam" id="PF04545">
    <property type="entry name" value="Sigma70_r4"/>
    <property type="match status" value="1"/>
</dbReference>
<dbReference type="Proteomes" id="UP001596303">
    <property type="component" value="Unassembled WGS sequence"/>
</dbReference>
<keyword evidence="2 6" id="KW-0805">Transcription regulation</keyword>
<feature type="domain" description="RNA polymerase sigma-70 region 4" evidence="8">
    <location>
        <begin position="140"/>
        <end position="188"/>
    </location>
</feature>
<evidence type="ECO:0000256" key="6">
    <source>
        <dbReference type="RuleBase" id="RU000716"/>
    </source>
</evidence>
<comment type="caution">
    <text evidence="9">The sequence shown here is derived from an EMBL/GenBank/DDBJ whole genome shotgun (WGS) entry which is preliminary data.</text>
</comment>
<dbReference type="PANTHER" id="PTHR43133">
    <property type="entry name" value="RNA POLYMERASE ECF-TYPE SIGMA FACTO"/>
    <property type="match status" value="1"/>
</dbReference>
<keyword evidence="10" id="KW-1185">Reference proteome</keyword>
<dbReference type="CDD" id="cd06171">
    <property type="entry name" value="Sigma70_r4"/>
    <property type="match status" value="1"/>
</dbReference>
<gene>
    <name evidence="9" type="ORF">ACFQDM_08620</name>
</gene>
<dbReference type="InterPro" id="IPR007630">
    <property type="entry name" value="RNA_pol_sigma70_r4"/>
</dbReference>
<organism evidence="9 10">
    <name type="scientific">Ponticaulis profundi</name>
    <dbReference type="NCBI Taxonomy" id="2665222"/>
    <lineage>
        <taxon>Bacteria</taxon>
        <taxon>Pseudomonadati</taxon>
        <taxon>Pseudomonadota</taxon>
        <taxon>Alphaproteobacteria</taxon>
        <taxon>Hyphomonadales</taxon>
        <taxon>Hyphomonadaceae</taxon>
        <taxon>Ponticaulis</taxon>
    </lineage>
</organism>
<evidence type="ECO:0000256" key="4">
    <source>
        <dbReference type="ARBA" id="ARBA00023125"/>
    </source>
</evidence>
<evidence type="ECO:0000256" key="1">
    <source>
        <dbReference type="ARBA" id="ARBA00010641"/>
    </source>
</evidence>
<dbReference type="SUPFAM" id="SSF88659">
    <property type="entry name" value="Sigma3 and sigma4 domains of RNA polymerase sigma factors"/>
    <property type="match status" value="1"/>
</dbReference>
<dbReference type="RefSeq" id="WP_377378097.1">
    <property type="nucleotide sequence ID" value="NZ_JBHSSW010000009.1"/>
</dbReference>
<dbReference type="SUPFAM" id="SSF88946">
    <property type="entry name" value="Sigma2 domain of RNA polymerase sigma factors"/>
    <property type="match status" value="1"/>
</dbReference>
<evidence type="ECO:0000313" key="9">
    <source>
        <dbReference type="EMBL" id="MFC6198139.1"/>
    </source>
</evidence>
<evidence type="ECO:0000256" key="2">
    <source>
        <dbReference type="ARBA" id="ARBA00023015"/>
    </source>
</evidence>